<evidence type="ECO:0000313" key="2">
    <source>
        <dbReference type="EMBL" id="KAG8184096.1"/>
    </source>
</evidence>
<organism evidence="2 3">
    <name type="scientific">Oedothorax gibbosus</name>
    <dbReference type="NCBI Taxonomy" id="931172"/>
    <lineage>
        <taxon>Eukaryota</taxon>
        <taxon>Metazoa</taxon>
        <taxon>Ecdysozoa</taxon>
        <taxon>Arthropoda</taxon>
        <taxon>Chelicerata</taxon>
        <taxon>Arachnida</taxon>
        <taxon>Araneae</taxon>
        <taxon>Araneomorphae</taxon>
        <taxon>Entelegynae</taxon>
        <taxon>Araneoidea</taxon>
        <taxon>Linyphiidae</taxon>
        <taxon>Erigoninae</taxon>
        <taxon>Oedothorax</taxon>
    </lineage>
</organism>
<evidence type="ECO:0000313" key="3">
    <source>
        <dbReference type="Proteomes" id="UP000827092"/>
    </source>
</evidence>
<sequence length="110" mass="12037">MSMLICSSYDIDVVCLRNDINIIGGSERASPSSLSKRGEWEGDSGHLSDYTPRGSQTLKRPRSQRHHTVGFETGSMTTLPRGSMDLEADAHLVLWMIGECDTSAFDGSSE</sequence>
<accession>A0AAV6ULJ6</accession>
<keyword evidence="3" id="KW-1185">Reference proteome</keyword>
<feature type="region of interest" description="Disordered" evidence="1">
    <location>
        <begin position="24"/>
        <end position="82"/>
    </location>
</feature>
<protein>
    <submittedName>
        <fullName evidence="2">Uncharacterized protein</fullName>
    </submittedName>
</protein>
<feature type="compositionally biased region" description="Basic residues" evidence="1">
    <location>
        <begin position="59"/>
        <end position="68"/>
    </location>
</feature>
<feature type="compositionally biased region" description="Basic and acidic residues" evidence="1">
    <location>
        <begin position="36"/>
        <end position="46"/>
    </location>
</feature>
<comment type="caution">
    <text evidence="2">The sequence shown here is derived from an EMBL/GenBank/DDBJ whole genome shotgun (WGS) entry which is preliminary data.</text>
</comment>
<proteinExistence type="predicted"/>
<evidence type="ECO:0000256" key="1">
    <source>
        <dbReference type="SAM" id="MobiDB-lite"/>
    </source>
</evidence>
<name>A0AAV6ULJ6_9ARAC</name>
<reference evidence="2 3" key="1">
    <citation type="journal article" date="2022" name="Nat. Ecol. Evol.">
        <title>A masculinizing supergene underlies an exaggerated male reproductive morph in a spider.</title>
        <authorList>
            <person name="Hendrickx F."/>
            <person name="De Corte Z."/>
            <person name="Sonet G."/>
            <person name="Van Belleghem S.M."/>
            <person name="Kostlbacher S."/>
            <person name="Vangestel C."/>
        </authorList>
    </citation>
    <scope>NUCLEOTIDE SEQUENCE [LARGE SCALE GENOMIC DNA]</scope>
    <source>
        <strain evidence="2">W744_W776</strain>
    </source>
</reference>
<dbReference type="AlphaFoldDB" id="A0AAV6ULJ6"/>
<dbReference type="Proteomes" id="UP000827092">
    <property type="component" value="Unassembled WGS sequence"/>
</dbReference>
<gene>
    <name evidence="2" type="ORF">JTE90_025404</name>
</gene>
<dbReference type="EMBL" id="JAFNEN010000387">
    <property type="protein sequence ID" value="KAG8184096.1"/>
    <property type="molecule type" value="Genomic_DNA"/>
</dbReference>